<organism evidence="2 3">
    <name type="scientific">Liparis tanakae</name>
    <name type="common">Tanaka's snailfish</name>
    <dbReference type="NCBI Taxonomy" id="230148"/>
    <lineage>
        <taxon>Eukaryota</taxon>
        <taxon>Metazoa</taxon>
        <taxon>Chordata</taxon>
        <taxon>Craniata</taxon>
        <taxon>Vertebrata</taxon>
        <taxon>Euteleostomi</taxon>
        <taxon>Actinopterygii</taxon>
        <taxon>Neopterygii</taxon>
        <taxon>Teleostei</taxon>
        <taxon>Neoteleostei</taxon>
        <taxon>Acanthomorphata</taxon>
        <taxon>Eupercaria</taxon>
        <taxon>Perciformes</taxon>
        <taxon>Cottioidei</taxon>
        <taxon>Cottales</taxon>
        <taxon>Liparidae</taxon>
        <taxon>Liparis</taxon>
    </lineage>
</organism>
<gene>
    <name evidence="2" type="ORF">EYF80_058474</name>
</gene>
<dbReference type="EMBL" id="SRLO01003528">
    <property type="protein sequence ID" value="TNN31377.1"/>
    <property type="molecule type" value="Genomic_DNA"/>
</dbReference>
<sequence length="126" mass="13364">MAMASSERLSSQWRATARSRDTASPMKAKRPPWARRTPSSMLDTVSFHVEPCDLEEGHGGAALHGAVVQPVLVGQVLEGLDGDAFPARVHQGAEVGEVAGQQQYRKQPPDGADQTSGRGFGVRTGA</sequence>
<reference evidence="2 3" key="1">
    <citation type="submission" date="2019-03" db="EMBL/GenBank/DDBJ databases">
        <title>First draft genome of Liparis tanakae, snailfish: a comprehensive survey of snailfish specific genes.</title>
        <authorList>
            <person name="Kim W."/>
            <person name="Song I."/>
            <person name="Jeong J.-H."/>
            <person name="Kim D."/>
            <person name="Kim S."/>
            <person name="Ryu S."/>
            <person name="Song J.Y."/>
            <person name="Lee S.K."/>
        </authorList>
    </citation>
    <scope>NUCLEOTIDE SEQUENCE [LARGE SCALE GENOMIC DNA]</scope>
    <source>
        <tissue evidence="2">Muscle</tissue>
    </source>
</reference>
<protein>
    <submittedName>
        <fullName evidence="2">Uncharacterized protein</fullName>
    </submittedName>
</protein>
<name>A0A4Z2ER25_9TELE</name>
<accession>A0A4Z2ER25</accession>
<evidence type="ECO:0000313" key="2">
    <source>
        <dbReference type="EMBL" id="TNN31377.1"/>
    </source>
</evidence>
<dbReference type="AlphaFoldDB" id="A0A4Z2ER25"/>
<comment type="caution">
    <text evidence="2">The sequence shown here is derived from an EMBL/GenBank/DDBJ whole genome shotgun (WGS) entry which is preliminary data.</text>
</comment>
<evidence type="ECO:0000256" key="1">
    <source>
        <dbReference type="SAM" id="MobiDB-lite"/>
    </source>
</evidence>
<proteinExistence type="predicted"/>
<feature type="region of interest" description="Disordered" evidence="1">
    <location>
        <begin position="93"/>
        <end position="126"/>
    </location>
</feature>
<keyword evidence="3" id="KW-1185">Reference proteome</keyword>
<feature type="region of interest" description="Disordered" evidence="1">
    <location>
        <begin position="1"/>
        <end position="39"/>
    </location>
</feature>
<dbReference type="Proteomes" id="UP000314294">
    <property type="component" value="Unassembled WGS sequence"/>
</dbReference>
<evidence type="ECO:0000313" key="3">
    <source>
        <dbReference type="Proteomes" id="UP000314294"/>
    </source>
</evidence>